<evidence type="ECO:0000256" key="6">
    <source>
        <dbReference type="ARBA" id="ARBA00022723"/>
    </source>
</evidence>
<evidence type="ECO:0000256" key="8">
    <source>
        <dbReference type="ARBA" id="ARBA00022786"/>
    </source>
</evidence>
<feature type="domain" description="SP-RING-type" evidence="14">
    <location>
        <begin position="109"/>
        <end position="181"/>
    </location>
</feature>
<keyword evidence="10" id="KW-0539">Nucleus</keyword>
<evidence type="ECO:0000256" key="4">
    <source>
        <dbReference type="ARBA" id="ARBA00020923"/>
    </source>
</evidence>
<dbReference type="CDD" id="cd16651">
    <property type="entry name" value="SPL-RING_NSE2"/>
    <property type="match status" value="1"/>
</dbReference>
<evidence type="ECO:0000313" key="15">
    <source>
        <dbReference type="EnsemblMetazoa" id="XP_014252508.1"/>
    </source>
</evidence>
<evidence type="ECO:0000256" key="1">
    <source>
        <dbReference type="ARBA" id="ARBA00004123"/>
    </source>
</evidence>
<comment type="similarity">
    <text evidence="3">Belongs to the NSE2 family.</text>
</comment>
<dbReference type="InterPro" id="IPR026846">
    <property type="entry name" value="Nse2(Mms21)"/>
</dbReference>
<dbReference type="Gene3D" id="3.30.40.10">
    <property type="entry name" value="Zinc/RING finger domain, C3HC4 (zinc finger)"/>
    <property type="match status" value="1"/>
</dbReference>
<dbReference type="AlphaFoldDB" id="A0A8I6RUC9"/>
<dbReference type="GO" id="GO:0061665">
    <property type="term" value="F:SUMO ligase activity"/>
    <property type="evidence" value="ECO:0007669"/>
    <property type="project" value="TreeGrafter"/>
</dbReference>
<evidence type="ECO:0000313" key="16">
    <source>
        <dbReference type="Proteomes" id="UP000494040"/>
    </source>
</evidence>
<dbReference type="PANTHER" id="PTHR21330:SF1">
    <property type="entry name" value="E3 SUMO-PROTEIN LIGASE NSE2"/>
    <property type="match status" value="1"/>
</dbReference>
<dbReference type="GO" id="GO:0030915">
    <property type="term" value="C:Smc5-Smc6 complex"/>
    <property type="evidence" value="ECO:0007669"/>
    <property type="project" value="InterPro"/>
</dbReference>
<evidence type="ECO:0000256" key="2">
    <source>
        <dbReference type="ARBA" id="ARBA00004718"/>
    </source>
</evidence>
<keyword evidence="7 13" id="KW-0863">Zinc-finger</keyword>
<evidence type="ECO:0000259" key="14">
    <source>
        <dbReference type="PROSITE" id="PS51044"/>
    </source>
</evidence>
<dbReference type="Pfam" id="PF11789">
    <property type="entry name" value="zf-Nse"/>
    <property type="match status" value="1"/>
</dbReference>
<keyword evidence="9" id="KW-0862">Zinc</keyword>
<sequence>MLGSDIGKLFKEQHQRTMELAESIIENVKDSSRDELIEMLREVVSENEANMNNQAATWKAYEAVKKIMKESVDPIINAQEIFDEEVKNIPAEIRTDFVKSFDDLTTEKLDMSLQMNCSNVSSQPMLDPWTKQPIKNPVKSTICAHTYDKDSIICQIKTNKKFRCPYIGCNAVLTKKKITEV</sequence>
<organism evidence="15 16">
    <name type="scientific">Cimex lectularius</name>
    <name type="common">Bed bug</name>
    <name type="synonym">Acanthia lectularia</name>
    <dbReference type="NCBI Taxonomy" id="79782"/>
    <lineage>
        <taxon>Eukaryota</taxon>
        <taxon>Metazoa</taxon>
        <taxon>Ecdysozoa</taxon>
        <taxon>Arthropoda</taxon>
        <taxon>Hexapoda</taxon>
        <taxon>Insecta</taxon>
        <taxon>Pterygota</taxon>
        <taxon>Neoptera</taxon>
        <taxon>Paraneoptera</taxon>
        <taxon>Hemiptera</taxon>
        <taxon>Heteroptera</taxon>
        <taxon>Panheteroptera</taxon>
        <taxon>Cimicomorpha</taxon>
        <taxon>Cimicidae</taxon>
        <taxon>Cimex</taxon>
    </lineage>
</organism>
<accession>A0A8I6RUC9</accession>
<dbReference type="PANTHER" id="PTHR21330">
    <property type="entry name" value="E3 SUMO-PROTEIN LIGASE NSE2"/>
    <property type="match status" value="1"/>
</dbReference>
<evidence type="ECO:0000256" key="9">
    <source>
        <dbReference type="ARBA" id="ARBA00022833"/>
    </source>
</evidence>
<evidence type="ECO:0000256" key="5">
    <source>
        <dbReference type="ARBA" id="ARBA00022679"/>
    </source>
</evidence>
<dbReference type="KEGG" id="clec:106668355"/>
<name>A0A8I6RUC9_CIMLE</name>
<dbReference type="GO" id="GO:0008270">
    <property type="term" value="F:zinc ion binding"/>
    <property type="evidence" value="ECO:0007669"/>
    <property type="project" value="UniProtKB-KW"/>
</dbReference>
<dbReference type="InterPro" id="IPR013083">
    <property type="entry name" value="Znf_RING/FYVE/PHD"/>
</dbReference>
<evidence type="ECO:0000256" key="13">
    <source>
        <dbReference type="PROSITE-ProRule" id="PRU00452"/>
    </source>
</evidence>
<reference evidence="15" key="1">
    <citation type="submission" date="2022-01" db="UniProtKB">
        <authorList>
            <consortium name="EnsemblMetazoa"/>
        </authorList>
    </citation>
    <scope>IDENTIFICATION</scope>
</reference>
<keyword evidence="6" id="KW-0479">Metal-binding</keyword>
<keyword evidence="16" id="KW-1185">Reference proteome</keyword>
<dbReference type="OMA" id="KSTICAH"/>
<keyword evidence="5" id="KW-0808">Transferase</keyword>
<dbReference type="GeneID" id="106668355"/>
<dbReference type="OrthoDB" id="26899at2759"/>
<dbReference type="GO" id="GO:0000724">
    <property type="term" value="P:double-strand break repair via homologous recombination"/>
    <property type="evidence" value="ECO:0007669"/>
    <property type="project" value="InterPro"/>
</dbReference>
<dbReference type="EnsemblMetazoa" id="XM_014397022.2">
    <property type="protein sequence ID" value="XP_014252508.1"/>
    <property type="gene ID" value="LOC106668355"/>
</dbReference>
<comment type="pathway">
    <text evidence="2">Protein modification; protein sumoylation.</text>
</comment>
<dbReference type="RefSeq" id="XP_014252508.1">
    <property type="nucleotide sequence ID" value="XM_014397022.2"/>
</dbReference>
<keyword evidence="8" id="KW-0833">Ubl conjugation pathway</keyword>
<comment type="subcellular location">
    <subcellularLocation>
        <location evidence="1">Nucleus</location>
    </subcellularLocation>
</comment>
<proteinExistence type="inferred from homology"/>
<evidence type="ECO:0000256" key="11">
    <source>
        <dbReference type="ARBA" id="ARBA00031731"/>
    </source>
</evidence>
<dbReference type="PROSITE" id="PS51044">
    <property type="entry name" value="ZF_SP_RING"/>
    <property type="match status" value="1"/>
</dbReference>
<evidence type="ECO:0000256" key="7">
    <source>
        <dbReference type="ARBA" id="ARBA00022771"/>
    </source>
</evidence>
<dbReference type="SUPFAM" id="SSF57850">
    <property type="entry name" value="RING/U-box"/>
    <property type="match status" value="1"/>
</dbReference>
<dbReference type="Proteomes" id="UP000494040">
    <property type="component" value="Unassembled WGS sequence"/>
</dbReference>
<dbReference type="InterPro" id="IPR004181">
    <property type="entry name" value="Znf_MIZ"/>
</dbReference>
<protein>
    <recommendedName>
        <fullName evidence="4">E3 SUMO-protein ligase NSE2</fullName>
    </recommendedName>
    <alternativeName>
        <fullName evidence="11">E3 SUMO-protein transferase NSE2</fullName>
    </alternativeName>
    <alternativeName>
        <fullName evidence="12">Non-structural maintenance of chromosomes element 2 homolog</fullName>
    </alternativeName>
</protein>
<evidence type="ECO:0000256" key="3">
    <source>
        <dbReference type="ARBA" id="ARBA00008212"/>
    </source>
</evidence>
<evidence type="ECO:0000256" key="12">
    <source>
        <dbReference type="ARBA" id="ARBA00032533"/>
    </source>
</evidence>
<dbReference type="GO" id="GO:0005634">
    <property type="term" value="C:nucleus"/>
    <property type="evidence" value="ECO:0007669"/>
    <property type="project" value="UniProtKB-SubCell"/>
</dbReference>
<evidence type="ECO:0000256" key="10">
    <source>
        <dbReference type="ARBA" id="ARBA00023242"/>
    </source>
</evidence>
<dbReference type="GO" id="GO:0016925">
    <property type="term" value="P:protein sumoylation"/>
    <property type="evidence" value="ECO:0007669"/>
    <property type="project" value="TreeGrafter"/>
</dbReference>